<dbReference type="EMBL" id="WKPJ01000008">
    <property type="protein sequence ID" value="MSA89157.1"/>
    <property type="molecule type" value="Genomic_DNA"/>
</dbReference>
<dbReference type="RefSeq" id="WP_154238512.1">
    <property type="nucleotide sequence ID" value="NZ_CALJPI010000302.1"/>
</dbReference>
<dbReference type="PANTHER" id="PTHR32502:SF8">
    <property type="entry name" value="N-ACETYLGALACTOSAMINE PERMEASE IIC COMPONENT 1"/>
    <property type="match status" value="1"/>
</dbReference>
<dbReference type="OrthoDB" id="9815089at2"/>
<feature type="transmembrane region" description="Helical" evidence="9">
    <location>
        <begin position="174"/>
        <end position="195"/>
    </location>
</feature>
<keyword evidence="7 9" id="KW-1133">Transmembrane helix</keyword>
<reference evidence="12 13" key="1">
    <citation type="journal article" date="2019" name="Nat. Med.">
        <title>A library of human gut bacterial isolates paired with longitudinal multiomics data enables mechanistic microbiome research.</title>
        <authorList>
            <person name="Poyet M."/>
            <person name="Groussin M."/>
            <person name="Gibbons S.M."/>
            <person name="Avila-Pacheco J."/>
            <person name="Jiang X."/>
            <person name="Kearney S.M."/>
            <person name="Perrotta A.R."/>
            <person name="Berdy B."/>
            <person name="Zhao S."/>
            <person name="Lieberman T.D."/>
            <person name="Swanson P.K."/>
            <person name="Smith M."/>
            <person name="Roesemann S."/>
            <person name="Alexander J.E."/>
            <person name="Rich S.A."/>
            <person name="Livny J."/>
            <person name="Vlamakis H."/>
            <person name="Clish C."/>
            <person name="Bullock K."/>
            <person name="Deik A."/>
            <person name="Scott J."/>
            <person name="Pierce K.A."/>
            <person name="Xavier R.J."/>
            <person name="Alm E.J."/>
        </authorList>
    </citation>
    <scope>NUCLEOTIDE SEQUENCE [LARGE SCALE GENOMIC DNA]</scope>
    <source>
        <strain evidence="10 12">BIOML-A4</strain>
        <strain evidence="11 13">BIOML-A5</strain>
    </source>
</reference>
<keyword evidence="6 9" id="KW-0812">Transmembrane</keyword>
<evidence type="ECO:0000256" key="1">
    <source>
        <dbReference type="ARBA" id="ARBA00004651"/>
    </source>
</evidence>
<dbReference type="GO" id="GO:0009401">
    <property type="term" value="P:phosphoenolpyruvate-dependent sugar phosphotransferase system"/>
    <property type="evidence" value="ECO:0007669"/>
    <property type="project" value="UniProtKB-KW"/>
</dbReference>
<name>A0A6N7S5J4_9FIRM</name>
<dbReference type="InterPro" id="IPR004700">
    <property type="entry name" value="PTS_IIC_man"/>
</dbReference>
<evidence type="ECO:0000256" key="2">
    <source>
        <dbReference type="ARBA" id="ARBA00022448"/>
    </source>
</evidence>
<keyword evidence="13" id="KW-1185">Reference proteome</keyword>
<keyword evidence="3" id="KW-1003">Cell membrane</keyword>
<evidence type="ECO:0000256" key="9">
    <source>
        <dbReference type="SAM" id="Phobius"/>
    </source>
</evidence>
<dbReference type="EMBL" id="WKPI01000009">
    <property type="protein sequence ID" value="MSC32841.1"/>
    <property type="molecule type" value="Genomic_DNA"/>
</dbReference>
<evidence type="ECO:0000313" key="11">
    <source>
        <dbReference type="EMBL" id="MSC32841.1"/>
    </source>
</evidence>
<evidence type="ECO:0000313" key="13">
    <source>
        <dbReference type="Proteomes" id="UP000480929"/>
    </source>
</evidence>
<evidence type="ECO:0000256" key="3">
    <source>
        <dbReference type="ARBA" id="ARBA00022475"/>
    </source>
</evidence>
<feature type="transmembrane region" description="Helical" evidence="9">
    <location>
        <begin position="207"/>
        <end position="235"/>
    </location>
</feature>
<dbReference type="InterPro" id="IPR050303">
    <property type="entry name" value="GatZ_KbaZ_carbometab"/>
</dbReference>
<keyword evidence="8 9" id="KW-0472">Membrane</keyword>
<dbReference type="GO" id="GO:0005886">
    <property type="term" value="C:plasma membrane"/>
    <property type="evidence" value="ECO:0007669"/>
    <property type="project" value="UniProtKB-SubCell"/>
</dbReference>
<dbReference type="PANTHER" id="PTHR32502">
    <property type="entry name" value="N-ACETYLGALACTOSAMINE PERMEASE II COMPONENT-RELATED"/>
    <property type="match status" value="1"/>
</dbReference>
<accession>A0A6N7S5J4</accession>
<dbReference type="Proteomes" id="UP000433575">
    <property type="component" value="Unassembled WGS sequence"/>
</dbReference>
<feature type="transmembrane region" description="Helical" evidence="9">
    <location>
        <begin position="75"/>
        <end position="97"/>
    </location>
</feature>
<protein>
    <submittedName>
        <fullName evidence="10">PTS sugar transporter subunit IIC</fullName>
    </submittedName>
</protein>
<dbReference type="Pfam" id="PF03609">
    <property type="entry name" value="EII-Sor"/>
    <property type="match status" value="1"/>
</dbReference>
<dbReference type="Proteomes" id="UP000480929">
    <property type="component" value="Unassembled WGS sequence"/>
</dbReference>
<evidence type="ECO:0000256" key="7">
    <source>
        <dbReference type="ARBA" id="ARBA00022989"/>
    </source>
</evidence>
<feature type="transmembrane region" description="Helical" evidence="9">
    <location>
        <begin position="143"/>
        <end position="162"/>
    </location>
</feature>
<keyword evidence="2" id="KW-0813">Transport</keyword>
<evidence type="ECO:0000256" key="6">
    <source>
        <dbReference type="ARBA" id="ARBA00022692"/>
    </source>
</evidence>
<gene>
    <name evidence="11" type="ORF">GKD88_06885</name>
    <name evidence="10" type="ORF">GKE08_07440</name>
</gene>
<feature type="transmembrane region" description="Helical" evidence="9">
    <location>
        <begin position="47"/>
        <end position="68"/>
    </location>
</feature>
<evidence type="ECO:0000256" key="8">
    <source>
        <dbReference type="ARBA" id="ARBA00023136"/>
    </source>
</evidence>
<keyword evidence="4 10" id="KW-0762">Sugar transport</keyword>
<organism evidence="10 12">
    <name type="scientific">Holdemania massiliensis</name>
    <dbReference type="NCBI Taxonomy" id="1468449"/>
    <lineage>
        <taxon>Bacteria</taxon>
        <taxon>Bacillati</taxon>
        <taxon>Bacillota</taxon>
        <taxon>Erysipelotrichia</taxon>
        <taxon>Erysipelotrichales</taxon>
        <taxon>Erysipelotrichaceae</taxon>
        <taxon>Holdemania</taxon>
    </lineage>
</organism>
<dbReference type="AlphaFoldDB" id="A0A6N7S5J4"/>
<comment type="subcellular location">
    <subcellularLocation>
        <location evidence="1">Cell membrane</location>
        <topology evidence="1">Multi-pass membrane protein</topology>
    </subcellularLocation>
</comment>
<evidence type="ECO:0000256" key="5">
    <source>
        <dbReference type="ARBA" id="ARBA00022683"/>
    </source>
</evidence>
<evidence type="ECO:0000256" key="4">
    <source>
        <dbReference type="ARBA" id="ARBA00022597"/>
    </source>
</evidence>
<keyword evidence="5" id="KW-0598">Phosphotransferase system</keyword>
<dbReference type="PROSITE" id="PS51106">
    <property type="entry name" value="PTS_EIIC_TYPE_4"/>
    <property type="match status" value="1"/>
</dbReference>
<sequence length="266" mass="28592">MIQSALILAFVYYIVYLLDCSMAWDATWRPLFVASLTGLALGDMKTGLIMGASLEAIYMGISAIGGVIPSDPCSASILSVAFVVLTGADLNLALALAVPIGTVMQYVSTLISPIDISLVGLFEKFAREGKDKSYTLLHYASMFIIRPLPKTMVVFLAAALGVENLQTVTNLLPAFVMNGLSVSGGMLVAVGFAILTSMIWSKALGIYFFLGFAFVKFLNLPIIGVSIFALAAAILNYTRQWQAKKMKDEILAQLPENHAGKEDLFG</sequence>
<comment type="caution">
    <text evidence="10">The sequence shown here is derived from an EMBL/GenBank/DDBJ whole genome shotgun (WGS) entry which is preliminary data.</text>
</comment>
<evidence type="ECO:0000313" key="12">
    <source>
        <dbReference type="Proteomes" id="UP000433575"/>
    </source>
</evidence>
<proteinExistence type="predicted"/>
<evidence type="ECO:0000313" key="10">
    <source>
        <dbReference type="EMBL" id="MSA89157.1"/>
    </source>
</evidence>